<organism evidence="1 2">
    <name type="scientific">Paractinoplanes rishiriensis</name>
    <dbReference type="NCBI Taxonomy" id="1050105"/>
    <lineage>
        <taxon>Bacteria</taxon>
        <taxon>Bacillati</taxon>
        <taxon>Actinomycetota</taxon>
        <taxon>Actinomycetes</taxon>
        <taxon>Micromonosporales</taxon>
        <taxon>Micromonosporaceae</taxon>
        <taxon>Paractinoplanes</taxon>
    </lineage>
</organism>
<name>A0A919N1V4_9ACTN</name>
<gene>
    <name evidence="1" type="ORF">Ari01nite_99050</name>
</gene>
<dbReference type="Proteomes" id="UP000636960">
    <property type="component" value="Unassembled WGS sequence"/>
</dbReference>
<keyword evidence="2" id="KW-1185">Reference proteome</keyword>
<comment type="caution">
    <text evidence="1">The sequence shown here is derived from an EMBL/GenBank/DDBJ whole genome shotgun (WGS) entry which is preliminary data.</text>
</comment>
<accession>A0A919N1V4</accession>
<sequence length="53" mass="5774">MSAEYDGPQIVGIDLHRRRSVIVRMDQAGQRLASCRIDNDPVAFAACGDREGG</sequence>
<dbReference type="EMBL" id="BOMV01000147">
    <property type="protein sequence ID" value="GIF02441.1"/>
    <property type="molecule type" value="Genomic_DNA"/>
</dbReference>
<protein>
    <submittedName>
        <fullName evidence="1">Uncharacterized protein</fullName>
    </submittedName>
</protein>
<reference evidence="1" key="1">
    <citation type="submission" date="2021-01" db="EMBL/GenBank/DDBJ databases">
        <title>Whole genome shotgun sequence of Actinoplanes rishiriensis NBRC 108556.</title>
        <authorList>
            <person name="Komaki H."/>
            <person name="Tamura T."/>
        </authorList>
    </citation>
    <scope>NUCLEOTIDE SEQUENCE</scope>
    <source>
        <strain evidence="1">NBRC 108556</strain>
    </source>
</reference>
<proteinExistence type="predicted"/>
<evidence type="ECO:0000313" key="1">
    <source>
        <dbReference type="EMBL" id="GIF02441.1"/>
    </source>
</evidence>
<evidence type="ECO:0000313" key="2">
    <source>
        <dbReference type="Proteomes" id="UP000636960"/>
    </source>
</evidence>
<dbReference type="AlphaFoldDB" id="A0A919N1V4"/>